<evidence type="ECO:0000313" key="2">
    <source>
        <dbReference type="EMBL" id="CAD7668883.1"/>
    </source>
</evidence>
<name>A0A7R9MVG6_9ACAR</name>
<feature type="non-terminal residue" evidence="2">
    <location>
        <position position="1"/>
    </location>
</feature>
<reference evidence="2" key="1">
    <citation type="submission" date="2020-11" db="EMBL/GenBank/DDBJ databases">
        <authorList>
            <person name="Tran Van P."/>
        </authorList>
    </citation>
    <scope>NUCLEOTIDE SEQUENCE</scope>
</reference>
<proteinExistence type="predicted"/>
<accession>A0A7R9MVG6</accession>
<dbReference type="AlphaFoldDB" id="A0A7R9MVG6"/>
<feature type="non-terminal residue" evidence="2">
    <location>
        <position position="135"/>
    </location>
</feature>
<keyword evidence="3" id="KW-1185">Reference proteome</keyword>
<dbReference type="EMBL" id="OC977687">
    <property type="protein sequence ID" value="CAD7668883.1"/>
    <property type="molecule type" value="Genomic_DNA"/>
</dbReference>
<dbReference type="OrthoDB" id="6526211at2759"/>
<evidence type="ECO:0000256" key="1">
    <source>
        <dbReference type="SAM" id="MobiDB-lite"/>
    </source>
</evidence>
<sequence>LDTLSIDGQLPFCSLTAGGHSTAHLPFESLSIASMMTSSEVSSVAPPRACALTPDPMNANFCPFLFDWRLFCERGQPRYVHAHPDGLRVDDCETAFLSKVSDDEKASLTTAISDDDDADRESPLRARSGTSGEFP</sequence>
<gene>
    <name evidence="2" type="ORF">ONB1V03_LOCUS23752</name>
</gene>
<dbReference type="Proteomes" id="UP000728032">
    <property type="component" value="Unassembled WGS sequence"/>
</dbReference>
<dbReference type="EMBL" id="CAJPVJ010062862">
    <property type="protein sequence ID" value="CAG2184332.1"/>
    <property type="molecule type" value="Genomic_DNA"/>
</dbReference>
<protein>
    <submittedName>
        <fullName evidence="2">Uncharacterized protein</fullName>
    </submittedName>
</protein>
<feature type="region of interest" description="Disordered" evidence="1">
    <location>
        <begin position="103"/>
        <end position="135"/>
    </location>
</feature>
<evidence type="ECO:0000313" key="3">
    <source>
        <dbReference type="Proteomes" id="UP000728032"/>
    </source>
</evidence>
<organism evidence="2">
    <name type="scientific">Oppiella nova</name>
    <dbReference type="NCBI Taxonomy" id="334625"/>
    <lineage>
        <taxon>Eukaryota</taxon>
        <taxon>Metazoa</taxon>
        <taxon>Ecdysozoa</taxon>
        <taxon>Arthropoda</taxon>
        <taxon>Chelicerata</taxon>
        <taxon>Arachnida</taxon>
        <taxon>Acari</taxon>
        <taxon>Acariformes</taxon>
        <taxon>Sarcoptiformes</taxon>
        <taxon>Oribatida</taxon>
        <taxon>Brachypylina</taxon>
        <taxon>Oppioidea</taxon>
        <taxon>Oppiidae</taxon>
        <taxon>Oppiella</taxon>
    </lineage>
</organism>